<evidence type="ECO:0000313" key="2">
    <source>
        <dbReference type="EMBL" id="GEO96039.1"/>
    </source>
</evidence>
<dbReference type="RefSeq" id="WP_062736213.1">
    <property type="nucleotide sequence ID" value="NZ_BJZS01000070.1"/>
</dbReference>
<comment type="caution">
    <text evidence="2">The sequence shown here is derived from an EMBL/GenBank/DDBJ whole genome shotgun (WGS) entry which is preliminary data.</text>
</comment>
<name>A0A512IEB8_9MICC</name>
<protein>
    <recommendedName>
        <fullName evidence="4">DUF5709 domain-containing protein</fullName>
    </recommendedName>
</protein>
<feature type="compositionally biased region" description="Acidic residues" evidence="1">
    <location>
        <begin position="83"/>
        <end position="101"/>
    </location>
</feature>
<keyword evidence="3" id="KW-1185">Reference proteome</keyword>
<proteinExistence type="predicted"/>
<accession>A0A512IEB8</accession>
<dbReference type="Proteomes" id="UP000321103">
    <property type="component" value="Unassembled WGS sequence"/>
</dbReference>
<evidence type="ECO:0000313" key="3">
    <source>
        <dbReference type="Proteomes" id="UP000321103"/>
    </source>
</evidence>
<evidence type="ECO:0000256" key="1">
    <source>
        <dbReference type="SAM" id="MobiDB-lite"/>
    </source>
</evidence>
<organism evidence="2 3">
    <name type="scientific">Kocuria turfanensis</name>
    <dbReference type="NCBI Taxonomy" id="388357"/>
    <lineage>
        <taxon>Bacteria</taxon>
        <taxon>Bacillati</taxon>
        <taxon>Actinomycetota</taxon>
        <taxon>Actinomycetes</taxon>
        <taxon>Micrococcales</taxon>
        <taxon>Micrococcaceae</taxon>
        <taxon>Kocuria</taxon>
    </lineage>
</organism>
<reference evidence="2 3" key="1">
    <citation type="submission" date="2019-07" db="EMBL/GenBank/DDBJ databases">
        <title>Whole genome shotgun sequence of Kocuria turfanensis NBRC 107627.</title>
        <authorList>
            <person name="Hosoyama A."/>
            <person name="Uohara A."/>
            <person name="Ohji S."/>
            <person name="Ichikawa N."/>
        </authorList>
    </citation>
    <scope>NUCLEOTIDE SEQUENCE [LARGE SCALE GENOMIC DNA]</scope>
    <source>
        <strain evidence="2 3">NBRC 107627</strain>
    </source>
</reference>
<gene>
    <name evidence="2" type="ORF">KTU01_21620</name>
</gene>
<dbReference type="EMBL" id="BJZS01000070">
    <property type="protein sequence ID" value="GEO96039.1"/>
    <property type="molecule type" value="Genomic_DNA"/>
</dbReference>
<feature type="region of interest" description="Disordered" evidence="1">
    <location>
        <begin position="1"/>
        <end position="114"/>
    </location>
</feature>
<feature type="compositionally biased region" description="Basic and acidic residues" evidence="1">
    <location>
        <begin position="56"/>
        <end position="68"/>
    </location>
</feature>
<sequence>MSTSPEELPETPDTYEGAAEVDPEHWRDDPLIEGAEVDAADERVDPAHPVVPSEQQLRDETAEARFEAGDEQIPPEEPGMGEALDDLDVPENSGFEDEVDASNDSFHAGGDPLS</sequence>
<evidence type="ECO:0008006" key="4">
    <source>
        <dbReference type="Google" id="ProtNLM"/>
    </source>
</evidence>
<dbReference type="AlphaFoldDB" id="A0A512IEB8"/>